<dbReference type="InterPro" id="IPR009030">
    <property type="entry name" value="Growth_fac_rcpt_cys_sf"/>
</dbReference>
<reference evidence="4 5" key="1">
    <citation type="journal article" date="2022" name="bioRxiv">
        <title>Genomics of Preaxostyla Flagellates Illuminates Evolutionary Transitions and the Path Towards Mitochondrial Loss.</title>
        <authorList>
            <person name="Novak L.V.F."/>
            <person name="Treitli S.C."/>
            <person name="Pyrih J."/>
            <person name="Halakuc P."/>
            <person name="Pipaliya S.V."/>
            <person name="Vacek V."/>
            <person name="Brzon O."/>
            <person name="Soukal P."/>
            <person name="Eme L."/>
            <person name="Dacks J.B."/>
            <person name="Karnkowska A."/>
            <person name="Elias M."/>
            <person name="Hampl V."/>
        </authorList>
    </citation>
    <scope>NUCLEOTIDE SEQUENCE [LARGE SCALE GENOMIC DNA]</scope>
    <source>
        <strain evidence="4">NAU3</strain>
        <tissue evidence="4">Gut</tissue>
    </source>
</reference>
<feature type="compositionally biased region" description="Polar residues" evidence="1">
    <location>
        <begin position="630"/>
        <end position="645"/>
    </location>
</feature>
<proteinExistence type="predicted"/>
<dbReference type="SUPFAM" id="SSF57184">
    <property type="entry name" value="Growth factor receptor domain"/>
    <property type="match status" value="1"/>
</dbReference>
<evidence type="ECO:0000256" key="1">
    <source>
        <dbReference type="SAM" id="MobiDB-lite"/>
    </source>
</evidence>
<organism evidence="4 5">
    <name type="scientific">Blattamonas nauphoetae</name>
    <dbReference type="NCBI Taxonomy" id="2049346"/>
    <lineage>
        <taxon>Eukaryota</taxon>
        <taxon>Metamonada</taxon>
        <taxon>Preaxostyla</taxon>
        <taxon>Oxymonadida</taxon>
        <taxon>Blattamonas</taxon>
    </lineage>
</organism>
<accession>A0ABQ9XJP6</accession>
<dbReference type="Proteomes" id="UP001281761">
    <property type="component" value="Unassembled WGS sequence"/>
</dbReference>
<dbReference type="SMART" id="SM01411">
    <property type="entry name" value="Ephrin_rec_like"/>
    <property type="match status" value="2"/>
</dbReference>
<sequence>MTLTAYVVSEPHSDEGLFIYDGTVLLKRITNTKGWSDINFDLTQGIHYIKVVYRQHGYVGGGIPGEARIRNVTITNTTNIPLSCSPCGTGSFLLDGQCKTCPENTYSSEIGSKSCVKCKDDEYSLEGSSRCTARPPCTASDYSSEYTQCKSGKQTVSTKLTSTLCNPSHPQSVSVVPSAAVDCSTCPYPLTKDSSGSCVGCPAGTVLKGDKCISVDEGRFSQPIRVITPTILEDTIDTSCISVTGDCPRSGGWRTHNNSYIFTFPSHQFSTQPLFSSSLDLHLPQTHYPGKLHGILSFILSMTLSPTQKLRLSVDDYVHREWNSTMNGKPINDSVNVVLGESKVSFTVIHEGGTTQSAGKDIVTLSSLLFHMFAPSASYDAIRFYDHPTAFPTFISTSLSSHPCPPGSTVSASRSSCDPCSPGTFSSSFGSKTCITCPKGSIAPGYGSVSCLSCPVGTTPDKTQSVCQNKDGCVVSGENGTQPIKLGDMKHIEYIDSFGTKIVMNPCNKTFLHPTCTMGKDDSSFACSVAPNGDITSFGRIVGLSPISNSDRSKSGVSILFSGGDESFDKKGVKELNSLRVDLFCDVESIKNGVNKPVQLQRASDSLLSTYSSSNINQKPTLRRSKHWPTSHSHNPNTTLSTSIHPNTAQHLTGKSIHACPVCAYPQDYLITTSECNTTTHTVTKIQQVRPGLICRSESSIEQTLQVACGKEAVITKGVFQYFAITVVVLFVFVIVILSIVIVVLARKYRKVKRRNRQLTQAKFTALAMEDNESEEHDDGVGFVATTEEQN</sequence>
<dbReference type="Pfam" id="PF07699">
    <property type="entry name" value="Ephrin_rec_like"/>
    <property type="match status" value="1"/>
</dbReference>
<protein>
    <recommendedName>
        <fullName evidence="3">Tyrosine-protein kinase ephrin type A/B receptor-like domain-containing protein</fullName>
    </recommendedName>
</protein>
<feature type="transmembrane region" description="Helical" evidence="2">
    <location>
        <begin position="719"/>
        <end position="746"/>
    </location>
</feature>
<feature type="region of interest" description="Disordered" evidence="1">
    <location>
        <begin position="619"/>
        <end position="645"/>
    </location>
</feature>
<keyword evidence="5" id="KW-1185">Reference proteome</keyword>
<dbReference type="InterPro" id="IPR039181">
    <property type="entry name" value="Elapor1/2"/>
</dbReference>
<feature type="domain" description="Tyrosine-protein kinase ephrin type A/B receptor-like" evidence="3">
    <location>
        <begin position="423"/>
        <end position="466"/>
    </location>
</feature>
<dbReference type="PANTHER" id="PTHR22727">
    <property type="entry name" value="PROTEIN CBG13728"/>
    <property type="match status" value="1"/>
</dbReference>
<keyword evidence="2" id="KW-1133">Transmembrane helix</keyword>
<evidence type="ECO:0000313" key="5">
    <source>
        <dbReference type="Proteomes" id="UP001281761"/>
    </source>
</evidence>
<dbReference type="EMBL" id="JARBJD010000100">
    <property type="protein sequence ID" value="KAK2952657.1"/>
    <property type="molecule type" value="Genomic_DNA"/>
</dbReference>
<dbReference type="PANTHER" id="PTHR22727:SF15">
    <property type="entry name" value="MRH DOMAIN-CONTAINING PROTEIN"/>
    <property type="match status" value="1"/>
</dbReference>
<feature type="region of interest" description="Disordered" evidence="1">
    <location>
        <begin position="772"/>
        <end position="791"/>
    </location>
</feature>
<dbReference type="InterPro" id="IPR011641">
    <property type="entry name" value="Tyr-kin_ephrin_A/B_rcpt-like"/>
</dbReference>
<name>A0ABQ9XJP6_9EUKA</name>
<comment type="caution">
    <text evidence="4">The sequence shown here is derived from an EMBL/GenBank/DDBJ whole genome shotgun (WGS) entry which is preliminary data.</text>
</comment>
<gene>
    <name evidence="4" type="ORF">BLNAU_12306</name>
</gene>
<evidence type="ECO:0000256" key="2">
    <source>
        <dbReference type="SAM" id="Phobius"/>
    </source>
</evidence>
<keyword evidence="2" id="KW-0812">Transmembrane</keyword>
<evidence type="ECO:0000313" key="4">
    <source>
        <dbReference type="EMBL" id="KAK2952657.1"/>
    </source>
</evidence>
<dbReference type="Gene3D" id="2.10.50.10">
    <property type="entry name" value="Tumor Necrosis Factor Receptor, subunit A, domain 2"/>
    <property type="match status" value="2"/>
</dbReference>
<keyword evidence="2" id="KW-0472">Membrane</keyword>
<evidence type="ECO:0000259" key="3">
    <source>
        <dbReference type="Pfam" id="PF07699"/>
    </source>
</evidence>